<dbReference type="AlphaFoldDB" id="A0A319BZM6"/>
<dbReference type="Pfam" id="PF00550">
    <property type="entry name" value="PP-binding"/>
    <property type="match status" value="1"/>
</dbReference>
<feature type="domain" description="Carrier" evidence="3">
    <location>
        <begin position="398"/>
        <end position="476"/>
    </location>
</feature>
<dbReference type="InterPro" id="IPR006162">
    <property type="entry name" value="Ppantetheine_attach_site"/>
</dbReference>
<dbReference type="Proteomes" id="UP000248340">
    <property type="component" value="Unassembled WGS sequence"/>
</dbReference>
<dbReference type="PROSITE" id="PS50075">
    <property type="entry name" value="CARRIER"/>
    <property type="match status" value="1"/>
</dbReference>
<name>A0A319BZM6_9EURO</name>
<dbReference type="InterPro" id="IPR009081">
    <property type="entry name" value="PP-bd_ACP"/>
</dbReference>
<sequence length="483" mass="52325">MPRIVLFMHAVEHEGQRISPLIAVICNSNIRATAGILQCLPQHCQQYAAALGITPESSSLPPLLPPTDLTELLGTAHTAAEAYIGQTVGVQYPAYAVSNVLNRRPRSLLGVPIVDLTCPTPLPVQYQPIDAPGTQILSPDRSNWLVGLTGDLGQSLCDWMIDHGARTIILTSRNLQMPIDLIDKYCEPHGANIISIAGPPQPKYAILGPKVQTLRHLDDPVGDQPLQFFIAFSSVLATLGQLGQSAYTAANVTSEALITRRRRRHVAGSVIQISRMTDVGYVKRQWAQYSAHKRAAWRPFPFTRGTLIISIVSDALVESESAIITAGIPRVTLTDDPEDAARRSVTWATSARFSHYWQPQLRLRRSGHGSLPAGKKEAGTTAVSSTRARLAQAKLRADARTIILEGLVANVWSSLHLPADQPVLEPTALVDLGVDSLIAVDIRAWIMGELGVDMPVLKLLAGITVEEMVNEAVAELAVVAEVE</sequence>
<dbReference type="SUPFAM" id="SSF47336">
    <property type="entry name" value="ACP-like"/>
    <property type="match status" value="1"/>
</dbReference>
<organism evidence="4 5">
    <name type="scientific">Aspergillus uvarum CBS 121591</name>
    <dbReference type="NCBI Taxonomy" id="1448315"/>
    <lineage>
        <taxon>Eukaryota</taxon>
        <taxon>Fungi</taxon>
        <taxon>Dikarya</taxon>
        <taxon>Ascomycota</taxon>
        <taxon>Pezizomycotina</taxon>
        <taxon>Eurotiomycetes</taxon>
        <taxon>Eurotiomycetidae</taxon>
        <taxon>Eurotiales</taxon>
        <taxon>Aspergillaceae</taxon>
        <taxon>Aspergillus</taxon>
        <taxon>Aspergillus subgen. Circumdati</taxon>
    </lineage>
</organism>
<dbReference type="InterPro" id="IPR036291">
    <property type="entry name" value="NAD(P)-bd_dom_sf"/>
</dbReference>
<dbReference type="InterPro" id="IPR020806">
    <property type="entry name" value="PKS_PP-bd"/>
</dbReference>
<dbReference type="InterPro" id="IPR050091">
    <property type="entry name" value="PKS_NRPS_Biosynth_Enz"/>
</dbReference>
<keyword evidence="2" id="KW-0597">Phosphoprotein</keyword>
<dbReference type="VEuPathDB" id="FungiDB:BO82DRAFT_405997"/>
<protein>
    <recommendedName>
        <fullName evidence="3">Carrier domain-containing protein</fullName>
    </recommendedName>
</protein>
<dbReference type="SMART" id="SM00823">
    <property type="entry name" value="PKS_PP"/>
    <property type="match status" value="1"/>
</dbReference>
<reference evidence="4 5" key="1">
    <citation type="submission" date="2016-12" db="EMBL/GenBank/DDBJ databases">
        <title>The genomes of Aspergillus section Nigri reveals drivers in fungal speciation.</title>
        <authorList>
            <consortium name="DOE Joint Genome Institute"/>
            <person name="Vesth T.C."/>
            <person name="Nybo J."/>
            <person name="Theobald S."/>
            <person name="Brandl J."/>
            <person name="Frisvad J.C."/>
            <person name="Nielsen K.F."/>
            <person name="Lyhne E.K."/>
            <person name="Kogle M.E."/>
            <person name="Kuo A."/>
            <person name="Riley R."/>
            <person name="Clum A."/>
            <person name="Nolan M."/>
            <person name="Lipzen A."/>
            <person name="Salamov A."/>
            <person name="Henrissat B."/>
            <person name="Wiebenga A."/>
            <person name="De Vries R.P."/>
            <person name="Grigoriev I.V."/>
            <person name="Mortensen U.H."/>
            <person name="Andersen M.R."/>
            <person name="Baker S.E."/>
        </authorList>
    </citation>
    <scope>NUCLEOTIDE SEQUENCE [LARGE SCALE GENOMIC DNA]</scope>
    <source>
        <strain evidence="4 5">CBS 121591</strain>
    </source>
</reference>
<dbReference type="InterPro" id="IPR013968">
    <property type="entry name" value="PKS_KR"/>
</dbReference>
<evidence type="ECO:0000256" key="1">
    <source>
        <dbReference type="ARBA" id="ARBA00022450"/>
    </source>
</evidence>
<dbReference type="EMBL" id="KZ821739">
    <property type="protein sequence ID" value="PYH77567.1"/>
    <property type="molecule type" value="Genomic_DNA"/>
</dbReference>
<evidence type="ECO:0000256" key="2">
    <source>
        <dbReference type="ARBA" id="ARBA00022553"/>
    </source>
</evidence>
<dbReference type="PROSITE" id="PS00012">
    <property type="entry name" value="PHOSPHOPANTETHEINE"/>
    <property type="match status" value="1"/>
</dbReference>
<dbReference type="PANTHER" id="PTHR43775">
    <property type="entry name" value="FATTY ACID SYNTHASE"/>
    <property type="match status" value="1"/>
</dbReference>
<dbReference type="GO" id="GO:0044550">
    <property type="term" value="P:secondary metabolite biosynthetic process"/>
    <property type="evidence" value="ECO:0007669"/>
    <property type="project" value="TreeGrafter"/>
</dbReference>
<dbReference type="SUPFAM" id="SSF51735">
    <property type="entry name" value="NAD(P)-binding Rossmann-fold domains"/>
    <property type="match status" value="1"/>
</dbReference>
<dbReference type="Pfam" id="PF08659">
    <property type="entry name" value="KR"/>
    <property type="match status" value="2"/>
</dbReference>
<dbReference type="OrthoDB" id="4510511at2759"/>
<accession>A0A319BZM6</accession>
<dbReference type="GO" id="GO:0031177">
    <property type="term" value="F:phosphopantetheine binding"/>
    <property type="evidence" value="ECO:0007669"/>
    <property type="project" value="InterPro"/>
</dbReference>
<dbReference type="STRING" id="1448315.A0A319BZM6"/>
<dbReference type="InterPro" id="IPR036736">
    <property type="entry name" value="ACP-like_sf"/>
</dbReference>
<keyword evidence="5" id="KW-1185">Reference proteome</keyword>
<keyword evidence="1" id="KW-0596">Phosphopantetheine</keyword>
<dbReference type="PANTHER" id="PTHR43775:SF37">
    <property type="entry name" value="SI:DKEY-61P9.11"/>
    <property type="match status" value="1"/>
</dbReference>
<dbReference type="InterPro" id="IPR057326">
    <property type="entry name" value="KR_dom"/>
</dbReference>
<dbReference type="Gene3D" id="1.10.1200.10">
    <property type="entry name" value="ACP-like"/>
    <property type="match status" value="1"/>
</dbReference>
<dbReference type="GO" id="GO:0004312">
    <property type="term" value="F:fatty acid synthase activity"/>
    <property type="evidence" value="ECO:0007669"/>
    <property type="project" value="TreeGrafter"/>
</dbReference>
<dbReference type="SMART" id="SM00822">
    <property type="entry name" value="PKS_KR"/>
    <property type="match status" value="1"/>
</dbReference>
<dbReference type="Gene3D" id="3.40.50.720">
    <property type="entry name" value="NAD(P)-binding Rossmann-like Domain"/>
    <property type="match status" value="1"/>
</dbReference>
<evidence type="ECO:0000259" key="3">
    <source>
        <dbReference type="PROSITE" id="PS50075"/>
    </source>
</evidence>
<proteinExistence type="predicted"/>
<dbReference type="GO" id="GO:0006633">
    <property type="term" value="P:fatty acid biosynthetic process"/>
    <property type="evidence" value="ECO:0007669"/>
    <property type="project" value="TreeGrafter"/>
</dbReference>
<evidence type="ECO:0000313" key="4">
    <source>
        <dbReference type="EMBL" id="PYH77567.1"/>
    </source>
</evidence>
<dbReference type="GeneID" id="37142275"/>
<gene>
    <name evidence="4" type="ORF">BO82DRAFT_405997</name>
</gene>
<evidence type="ECO:0000313" key="5">
    <source>
        <dbReference type="Proteomes" id="UP000248340"/>
    </source>
</evidence>
<dbReference type="RefSeq" id="XP_025487767.1">
    <property type="nucleotide sequence ID" value="XM_025639533.1"/>
</dbReference>